<dbReference type="GO" id="GO:0009697">
    <property type="term" value="P:salicylic acid biosynthetic process"/>
    <property type="evidence" value="ECO:0007669"/>
    <property type="project" value="InterPro"/>
</dbReference>
<evidence type="ECO:0000256" key="1">
    <source>
        <dbReference type="ARBA" id="ARBA00023235"/>
    </source>
</evidence>
<dbReference type="GO" id="GO:0046417">
    <property type="term" value="P:chorismate metabolic process"/>
    <property type="evidence" value="ECO:0007669"/>
    <property type="project" value="InterPro"/>
</dbReference>
<keyword evidence="4" id="KW-0670">Pyruvate</keyword>
<dbReference type="Gene3D" id="1.20.59.10">
    <property type="entry name" value="Chorismate mutase"/>
    <property type="match status" value="1"/>
</dbReference>
<dbReference type="InterPro" id="IPR051331">
    <property type="entry name" value="Chorismate_mutase-related"/>
</dbReference>
<dbReference type="PANTHER" id="PTHR38041:SF1">
    <property type="entry name" value="CHORISMATE MUTASE"/>
    <property type="match status" value="1"/>
</dbReference>
<dbReference type="InterPro" id="IPR036263">
    <property type="entry name" value="Chorismate_II_sf"/>
</dbReference>
<evidence type="ECO:0000256" key="2">
    <source>
        <dbReference type="PIRSR" id="PIRSR029775-1"/>
    </source>
</evidence>
<dbReference type="Pfam" id="PF01817">
    <property type="entry name" value="CM_2"/>
    <property type="match status" value="1"/>
</dbReference>
<keyword evidence="5" id="KW-1185">Reference proteome</keyword>
<feature type="binding site" evidence="2">
    <location>
        <position position="42"/>
    </location>
    <ligand>
        <name>substrate</name>
    </ligand>
</feature>
<dbReference type="InterPro" id="IPR002701">
    <property type="entry name" value="CM_II_prokaryot"/>
</dbReference>
<protein>
    <submittedName>
        <fullName evidence="4">Isochorismate pyruvate lyase</fullName>
        <ecNumber evidence="4">4.2.99.21</ecNumber>
    </submittedName>
</protein>
<feature type="binding site" evidence="2">
    <location>
        <position position="14"/>
    </location>
    <ligand>
        <name>substrate</name>
    </ligand>
</feature>
<dbReference type="InterPro" id="IPR036979">
    <property type="entry name" value="CM_dom_sf"/>
</dbReference>
<dbReference type="NCBIfam" id="NF005475">
    <property type="entry name" value="PRK07075.1"/>
    <property type="match status" value="1"/>
</dbReference>
<feature type="domain" description="Chorismate mutase" evidence="3">
    <location>
        <begin position="4"/>
        <end position="94"/>
    </location>
</feature>
<name>A0A2W1JZ52_9CYAN</name>
<comment type="caution">
    <text evidence="4">The sequence shown here is derived from an EMBL/GenBank/DDBJ whole genome shotgun (WGS) entry which is preliminary data.</text>
</comment>
<proteinExistence type="predicted"/>
<keyword evidence="1" id="KW-0413">Isomerase</keyword>
<evidence type="ECO:0000259" key="3">
    <source>
        <dbReference type="PROSITE" id="PS51168"/>
    </source>
</evidence>
<dbReference type="EMBL" id="PQWO01000001">
    <property type="protein sequence ID" value="PZD75475.1"/>
    <property type="molecule type" value="Genomic_DNA"/>
</dbReference>
<dbReference type="SMART" id="SM00830">
    <property type="entry name" value="CM_2"/>
    <property type="match status" value="1"/>
</dbReference>
<evidence type="ECO:0000313" key="5">
    <source>
        <dbReference type="Proteomes" id="UP000248857"/>
    </source>
</evidence>
<organism evidence="4 5">
    <name type="scientific">Acaryochloris thomasi RCC1774</name>
    <dbReference type="NCBI Taxonomy" id="1764569"/>
    <lineage>
        <taxon>Bacteria</taxon>
        <taxon>Bacillati</taxon>
        <taxon>Cyanobacteriota</taxon>
        <taxon>Cyanophyceae</taxon>
        <taxon>Acaryochloridales</taxon>
        <taxon>Acaryochloridaceae</taxon>
        <taxon>Acaryochloris</taxon>
        <taxon>Acaryochloris thomasi</taxon>
    </lineage>
</organism>
<dbReference type="EC" id="4.2.99.21" evidence="4"/>
<dbReference type="Proteomes" id="UP000248857">
    <property type="component" value="Unassembled WGS sequence"/>
</dbReference>
<dbReference type="PROSITE" id="PS51168">
    <property type="entry name" value="CHORISMATE_MUT_2"/>
    <property type="match status" value="1"/>
</dbReference>
<dbReference type="PANTHER" id="PTHR38041">
    <property type="entry name" value="CHORISMATE MUTASE"/>
    <property type="match status" value="1"/>
</dbReference>
<dbReference type="SUPFAM" id="SSF48600">
    <property type="entry name" value="Chorismate mutase II"/>
    <property type="match status" value="1"/>
</dbReference>
<accession>A0A2W1JZ52</accession>
<evidence type="ECO:0000313" key="4">
    <source>
        <dbReference type="EMBL" id="PZD75475.1"/>
    </source>
</evidence>
<dbReference type="InterPro" id="IPR008241">
    <property type="entry name" value="Isochorismate_pyruvate-lyase"/>
</dbReference>
<sequence length="99" mass="11605">MVAPHNCENMSDIRAEIDALDRQIIALLGQRFEYVKAAAPFKSSAKDVRAQERFDTMLQQRRIWAETEGLEADVIEKMYRDLVTYFIEAELQHWRSELS</sequence>
<dbReference type="RefSeq" id="WP_233501240.1">
    <property type="nucleotide sequence ID" value="NZ_CAWNWM010000001.1"/>
</dbReference>
<dbReference type="PIRSF" id="PIRSF029775">
    <property type="entry name" value="Isochor_pyr_lyas"/>
    <property type="match status" value="1"/>
</dbReference>
<keyword evidence="4" id="KW-0456">Lyase</keyword>
<feature type="binding site" evidence="2">
    <location>
        <position position="31"/>
    </location>
    <ligand>
        <name>substrate</name>
    </ligand>
</feature>
<reference evidence="4 5" key="1">
    <citation type="journal article" date="2018" name="Sci. Rep.">
        <title>A novel species of the marine cyanobacterium Acaryochloris with a unique pigment content and lifestyle.</title>
        <authorList>
            <person name="Partensky F."/>
            <person name="Six C."/>
            <person name="Ratin M."/>
            <person name="Garczarek L."/>
            <person name="Vaulot D."/>
            <person name="Probert I."/>
            <person name="Calteau A."/>
            <person name="Gourvil P."/>
            <person name="Marie D."/>
            <person name="Grebert T."/>
            <person name="Bouchier C."/>
            <person name="Le Panse S."/>
            <person name="Gachenot M."/>
            <person name="Rodriguez F."/>
            <person name="Garrido J.L."/>
        </authorList>
    </citation>
    <scope>NUCLEOTIDE SEQUENCE [LARGE SCALE GENOMIC DNA]</scope>
    <source>
        <strain evidence="4 5">RCC1774</strain>
    </source>
</reference>
<gene>
    <name evidence="4" type="primary">pchB_1</name>
    <name evidence="4" type="ORF">C1752_00174</name>
</gene>
<dbReference type="AlphaFoldDB" id="A0A2W1JZ52"/>
<feature type="binding site" evidence="2">
    <location>
        <position position="90"/>
    </location>
    <ligand>
        <name>substrate</name>
    </ligand>
</feature>
<dbReference type="GO" id="GO:0043904">
    <property type="term" value="F:isochorismate pyruvate lyase activity"/>
    <property type="evidence" value="ECO:0007669"/>
    <property type="project" value="UniProtKB-EC"/>
</dbReference>
<dbReference type="GO" id="GO:0004106">
    <property type="term" value="F:chorismate mutase activity"/>
    <property type="evidence" value="ECO:0007669"/>
    <property type="project" value="InterPro"/>
</dbReference>